<reference evidence="2 3" key="1">
    <citation type="journal article" date="2012" name="Eukaryot. Cell">
        <title>Genome sequence of the Trichosporon asahii environmental strain CBS 8904.</title>
        <authorList>
            <person name="Yang R.Y."/>
            <person name="Li H.T."/>
            <person name="Zhu H."/>
            <person name="Zhou G.P."/>
            <person name="Wang M."/>
            <person name="Wang L."/>
        </authorList>
    </citation>
    <scope>NUCLEOTIDE SEQUENCE [LARGE SCALE GENOMIC DNA]</scope>
    <source>
        <strain evidence="2 3">CBS 8904</strain>
    </source>
</reference>
<feature type="region of interest" description="Disordered" evidence="1">
    <location>
        <begin position="1"/>
        <end position="24"/>
    </location>
</feature>
<feature type="compositionally biased region" description="Low complexity" evidence="1">
    <location>
        <begin position="255"/>
        <end position="264"/>
    </location>
</feature>
<gene>
    <name evidence="2" type="ORF">A1Q2_06712</name>
</gene>
<evidence type="ECO:0000256" key="1">
    <source>
        <dbReference type="SAM" id="MobiDB-lite"/>
    </source>
</evidence>
<feature type="compositionally biased region" description="Low complexity" evidence="1">
    <location>
        <begin position="131"/>
        <end position="151"/>
    </location>
</feature>
<organism evidence="2 3">
    <name type="scientific">Trichosporon asahii var. asahii (strain CBS 8904)</name>
    <name type="common">Yeast</name>
    <dbReference type="NCBI Taxonomy" id="1220162"/>
    <lineage>
        <taxon>Eukaryota</taxon>
        <taxon>Fungi</taxon>
        <taxon>Dikarya</taxon>
        <taxon>Basidiomycota</taxon>
        <taxon>Agaricomycotina</taxon>
        <taxon>Tremellomycetes</taxon>
        <taxon>Trichosporonales</taxon>
        <taxon>Trichosporonaceae</taxon>
        <taxon>Trichosporon</taxon>
    </lineage>
</organism>
<keyword evidence="3" id="KW-1185">Reference proteome</keyword>
<dbReference type="HOGENOM" id="CLU_680055_0_0_1"/>
<dbReference type="Proteomes" id="UP000006757">
    <property type="component" value="Unassembled WGS sequence"/>
</dbReference>
<feature type="region of interest" description="Disordered" evidence="1">
    <location>
        <begin position="210"/>
        <end position="264"/>
    </location>
</feature>
<evidence type="ECO:0000313" key="3">
    <source>
        <dbReference type="Proteomes" id="UP000006757"/>
    </source>
</evidence>
<evidence type="ECO:0000313" key="2">
    <source>
        <dbReference type="EMBL" id="EKC98958.1"/>
    </source>
</evidence>
<accession>K1WBA4</accession>
<dbReference type="InParanoid" id="K1WBA4"/>
<proteinExistence type="predicted"/>
<feature type="region of interest" description="Disordered" evidence="1">
    <location>
        <begin position="346"/>
        <end position="379"/>
    </location>
</feature>
<feature type="compositionally biased region" description="Polar residues" evidence="1">
    <location>
        <begin position="116"/>
        <end position="129"/>
    </location>
</feature>
<comment type="caution">
    <text evidence="2">The sequence shown here is derived from an EMBL/GenBank/DDBJ whole genome shotgun (WGS) entry which is preliminary data.</text>
</comment>
<name>K1WBA4_TRIAC</name>
<sequence>MLRKKTRPISCAPSLTPSLELDLPPPTLEIEWARSTPSLDLSGISRSLSRLRKSSIPRGSKPPPASTVAKEDLGVIPETPNGHQLDFSKPARYSGPPVEIVPTHPPAPAPTSPTSLNSWVHVQATSPTAYQPMSPSSPTTPVMSPTQVTPPLGSTPISNYYTKNNTSLDFSRVQSFPMPPERAILKLPSVSDIQLPDKWDIDDGRKSEFLDSSLPNRTSSLGHGPLLSPTSQGHLDVSIPMGRDYLSPSGHGHSPSDVESVESSVSTSDNYFSTVSTGTHRTFGQGPPPHTFERVETCSPYYRPEANASTFSLQHRPPGPYPTTRLFYPASSILPARHCQERASVDAVPGFPSSPPPRSGRAQHVPSPQAIDQRPADLGAPGLAQDCVFPALAVVGAPTTASLQA</sequence>
<dbReference type="AlphaFoldDB" id="K1WBA4"/>
<feature type="region of interest" description="Disordered" evidence="1">
    <location>
        <begin position="50"/>
        <end position="151"/>
    </location>
</feature>
<dbReference type="EMBL" id="AMBO01000378">
    <property type="protein sequence ID" value="EKC98958.1"/>
    <property type="molecule type" value="Genomic_DNA"/>
</dbReference>
<protein>
    <submittedName>
        <fullName evidence="2">Uncharacterized protein</fullName>
    </submittedName>
</protein>